<name>A0A5M3WLN7_9ACTN</name>
<sequence length="174" mass="19431">MDDQKALERLIALVPPPPDPLFALGSWEELFAELGTRLPADYVALIDAYGSVAFSEYLGVADARRDGNGATMGIHAREIGDSYRSFRAEWPADYRFAAWPEPGGFLPWGNTIDGDHLGWLTEGEPDRWPVAIWPRHSDERVIDLTMAEFLLGWFSGDLVDSELPDLAPVDCQPW</sequence>
<dbReference type="SUPFAM" id="SSF160631">
    <property type="entry name" value="SMI1/KNR4-like"/>
    <property type="match status" value="1"/>
</dbReference>
<dbReference type="AlphaFoldDB" id="A0A5M3WLN7"/>
<gene>
    <name evidence="1" type="ORF">Amac_037820</name>
</gene>
<dbReference type="Proteomes" id="UP000331127">
    <property type="component" value="Unassembled WGS sequence"/>
</dbReference>
<evidence type="ECO:0008006" key="3">
    <source>
        <dbReference type="Google" id="ProtNLM"/>
    </source>
</evidence>
<dbReference type="Pfam" id="PF14568">
    <property type="entry name" value="SUKH_6"/>
    <property type="match status" value="1"/>
</dbReference>
<keyword evidence="2" id="KW-1185">Reference proteome</keyword>
<dbReference type="EMBL" id="BLAE01000019">
    <property type="protein sequence ID" value="GES10185.1"/>
    <property type="molecule type" value="Genomic_DNA"/>
</dbReference>
<evidence type="ECO:0000313" key="2">
    <source>
        <dbReference type="Proteomes" id="UP000331127"/>
    </source>
</evidence>
<protein>
    <recommendedName>
        <fullName evidence="3">Knr4/Smi1-like domain-containing protein</fullName>
    </recommendedName>
</protein>
<dbReference type="RefSeq" id="WP_170322553.1">
    <property type="nucleotide sequence ID" value="NZ_BAAAHL010000055.1"/>
</dbReference>
<proteinExistence type="predicted"/>
<organism evidence="1 2">
    <name type="scientific">Acrocarpospora macrocephala</name>
    <dbReference type="NCBI Taxonomy" id="150177"/>
    <lineage>
        <taxon>Bacteria</taxon>
        <taxon>Bacillati</taxon>
        <taxon>Actinomycetota</taxon>
        <taxon>Actinomycetes</taxon>
        <taxon>Streptosporangiales</taxon>
        <taxon>Streptosporangiaceae</taxon>
        <taxon>Acrocarpospora</taxon>
    </lineage>
</organism>
<dbReference type="InterPro" id="IPR037883">
    <property type="entry name" value="Knr4/Smi1-like_sf"/>
</dbReference>
<reference evidence="1 2" key="1">
    <citation type="submission" date="2019-10" db="EMBL/GenBank/DDBJ databases">
        <title>Whole genome shotgun sequence of Acrocarpospora macrocephala NBRC 16266.</title>
        <authorList>
            <person name="Ichikawa N."/>
            <person name="Kimura A."/>
            <person name="Kitahashi Y."/>
            <person name="Komaki H."/>
            <person name="Oguchi A."/>
        </authorList>
    </citation>
    <scope>NUCLEOTIDE SEQUENCE [LARGE SCALE GENOMIC DNA]</scope>
    <source>
        <strain evidence="1 2">NBRC 16266</strain>
    </source>
</reference>
<accession>A0A5M3WLN7</accession>
<evidence type="ECO:0000313" key="1">
    <source>
        <dbReference type="EMBL" id="GES10185.1"/>
    </source>
</evidence>
<comment type="caution">
    <text evidence="1">The sequence shown here is derived from an EMBL/GenBank/DDBJ whole genome shotgun (WGS) entry which is preliminary data.</text>
</comment>